<dbReference type="SMART" id="SM00883">
    <property type="entry name" value="Cpn10"/>
    <property type="match status" value="1"/>
</dbReference>
<feature type="signal peptide" evidence="4">
    <location>
        <begin position="1"/>
        <end position="38"/>
    </location>
</feature>
<accession>A0A811XV44</accession>
<evidence type="ECO:0000313" key="5">
    <source>
        <dbReference type="EMBL" id="CAD7668903.1"/>
    </source>
</evidence>
<dbReference type="GO" id="GO:0051087">
    <property type="term" value="F:protein-folding chaperone binding"/>
    <property type="evidence" value="ECO:0007669"/>
    <property type="project" value="TreeGrafter"/>
</dbReference>
<comment type="caution">
    <text evidence="5">The sequence shown here is derived from an EMBL/GenBank/DDBJ whole genome shotgun (WGS) entry which is preliminary data.</text>
</comment>
<keyword evidence="6" id="KW-1185">Reference proteome</keyword>
<comment type="similarity">
    <text evidence="1 3">Belongs to the GroES chaperonin family.</text>
</comment>
<protein>
    <submittedName>
        <fullName evidence="5">(raccoon dog) hypothetical protein</fullName>
    </submittedName>
</protein>
<name>A0A811XV44_NYCPR</name>
<dbReference type="PRINTS" id="PR00297">
    <property type="entry name" value="CHAPERONIN10"/>
</dbReference>
<dbReference type="GO" id="GO:0005524">
    <property type="term" value="F:ATP binding"/>
    <property type="evidence" value="ECO:0007669"/>
    <property type="project" value="InterPro"/>
</dbReference>
<dbReference type="InterPro" id="IPR037124">
    <property type="entry name" value="Chaperonin_GroES_sf"/>
</dbReference>
<dbReference type="EMBL" id="CAJHUB010000650">
    <property type="protein sequence ID" value="CAD7668903.1"/>
    <property type="molecule type" value="Genomic_DNA"/>
</dbReference>
<dbReference type="Proteomes" id="UP000645828">
    <property type="component" value="Unassembled WGS sequence"/>
</dbReference>
<dbReference type="PANTHER" id="PTHR10772:SF0">
    <property type="entry name" value="10 KDA HEAT SHOCK PROTEIN, MITOCHONDRIAL"/>
    <property type="match status" value="1"/>
</dbReference>
<dbReference type="GO" id="GO:0005759">
    <property type="term" value="C:mitochondrial matrix"/>
    <property type="evidence" value="ECO:0007669"/>
    <property type="project" value="TreeGrafter"/>
</dbReference>
<evidence type="ECO:0000256" key="3">
    <source>
        <dbReference type="RuleBase" id="RU003479"/>
    </source>
</evidence>
<keyword evidence="2 3" id="KW-0143">Chaperone</keyword>
<dbReference type="InterPro" id="IPR020818">
    <property type="entry name" value="Chaperonin_GroES"/>
</dbReference>
<evidence type="ECO:0000313" key="6">
    <source>
        <dbReference type="Proteomes" id="UP000645828"/>
    </source>
</evidence>
<dbReference type="PANTHER" id="PTHR10772">
    <property type="entry name" value="10 KDA HEAT SHOCK PROTEIN"/>
    <property type="match status" value="1"/>
</dbReference>
<keyword evidence="4" id="KW-0732">Signal</keyword>
<gene>
    <name evidence="5" type="ORF">NYPRO_LOCUS1697</name>
</gene>
<dbReference type="GO" id="GO:0046872">
    <property type="term" value="F:metal ion binding"/>
    <property type="evidence" value="ECO:0007669"/>
    <property type="project" value="TreeGrafter"/>
</dbReference>
<dbReference type="GO" id="GO:0044183">
    <property type="term" value="F:protein folding chaperone"/>
    <property type="evidence" value="ECO:0007669"/>
    <property type="project" value="InterPro"/>
</dbReference>
<dbReference type="SUPFAM" id="SSF50129">
    <property type="entry name" value="GroES-like"/>
    <property type="match status" value="1"/>
</dbReference>
<dbReference type="Pfam" id="PF00166">
    <property type="entry name" value="Cpn10"/>
    <property type="match status" value="1"/>
</dbReference>
<dbReference type="InterPro" id="IPR011032">
    <property type="entry name" value="GroES-like_sf"/>
</dbReference>
<reference evidence="5" key="1">
    <citation type="submission" date="2020-12" db="EMBL/GenBank/DDBJ databases">
        <authorList>
            <consortium name="Molecular Ecology Group"/>
        </authorList>
    </citation>
    <scope>NUCLEOTIDE SEQUENCE</scope>
    <source>
        <strain evidence="5">TBG_1078</strain>
    </source>
</reference>
<organism evidence="5 6">
    <name type="scientific">Nyctereutes procyonoides</name>
    <name type="common">Raccoon dog</name>
    <name type="synonym">Canis procyonoides</name>
    <dbReference type="NCBI Taxonomy" id="34880"/>
    <lineage>
        <taxon>Eukaryota</taxon>
        <taxon>Metazoa</taxon>
        <taxon>Chordata</taxon>
        <taxon>Craniata</taxon>
        <taxon>Vertebrata</taxon>
        <taxon>Euteleostomi</taxon>
        <taxon>Mammalia</taxon>
        <taxon>Eutheria</taxon>
        <taxon>Laurasiatheria</taxon>
        <taxon>Carnivora</taxon>
        <taxon>Caniformia</taxon>
        <taxon>Canidae</taxon>
        <taxon>Nyctereutes</taxon>
    </lineage>
</organism>
<dbReference type="Gene3D" id="2.30.33.40">
    <property type="entry name" value="GroES chaperonin"/>
    <property type="match status" value="1"/>
</dbReference>
<feature type="chain" id="PRO_5032705714" evidence="4">
    <location>
        <begin position="39"/>
        <end position="92"/>
    </location>
</feature>
<evidence type="ECO:0000256" key="1">
    <source>
        <dbReference type="ARBA" id="ARBA00006975"/>
    </source>
</evidence>
<proteinExistence type="inferred from homology"/>
<dbReference type="CDD" id="cd00320">
    <property type="entry name" value="cpn10"/>
    <property type="match status" value="1"/>
</dbReference>
<evidence type="ECO:0000256" key="2">
    <source>
        <dbReference type="ARBA" id="ARBA00023186"/>
    </source>
</evidence>
<dbReference type="AlphaFoldDB" id="A0A811XV44"/>
<evidence type="ECO:0000256" key="4">
    <source>
        <dbReference type="SAM" id="SignalP"/>
    </source>
</evidence>
<dbReference type="GO" id="GO:0051082">
    <property type="term" value="F:unfolded protein binding"/>
    <property type="evidence" value="ECO:0007669"/>
    <property type="project" value="TreeGrafter"/>
</dbReference>
<sequence>MAGQVFGKFLPLFDRIFVTKRVARNLFLLLLLQETVVAVGSVSKGKGAEIQPISVKVGDKVLLAEYEGTKVVLEDKYYSLFRHGDILRMYVD</sequence>